<dbReference type="InterPro" id="IPR002549">
    <property type="entry name" value="AI-2E-like"/>
</dbReference>
<feature type="transmembrane region" description="Helical" evidence="6">
    <location>
        <begin position="125"/>
        <end position="154"/>
    </location>
</feature>
<name>A0ABS0LS01_9LACT</name>
<sequence length="159" mass="17806">MIKIKQNNQAELQRFATNVYHNIKIYLKTKGKLFIVGWLFLSIALGLLEITGWVWIALAIMFIDLLPVIGSGMVFVPWALIEMFTGDMQRGWILLGIYVALIILEQVAETIWMGKSMQMPFWIPLAITLTCSIALGPLGILLAALLIPVASTLYQQGKI</sequence>
<evidence type="ECO:0000313" key="8">
    <source>
        <dbReference type="Proteomes" id="UP000721415"/>
    </source>
</evidence>
<reference evidence="7 8" key="1">
    <citation type="submission" date="2020-07" db="EMBL/GenBank/DDBJ databases">
        <title>Facklamia lactis sp. nov., isolated from raw milk.</title>
        <authorList>
            <person name="Doll E.V."/>
            <person name="Huptas C."/>
            <person name="Staib L."/>
            <person name="Wenning M."/>
            <person name="Scherer S."/>
        </authorList>
    </citation>
    <scope>NUCLEOTIDE SEQUENCE [LARGE SCALE GENOMIC DNA]</scope>
    <source>
        <strain evidence="7 8">DSM 111018</strain>
    </source>
</reference>
<comment type="caution">
    <text evidence="7">The sequence shown here is derived from an EMBL/GenBank/DDBJ whole genome shotgun (WGS) entry which is preliminary data.</text>
</comment>
<dbReference type="RefSeq" id="WP_197115864.1">
    <property type="nucleotide sequence ID" value="NZ_JACBXQ010000005.1"/>
</dbReference>
<keyword evidence="4 6" id="KW-1133">Transmembrane helix</keyword>
<evidence type="ECO:0000256" key="4">
    <source>
        <dbReference type="ARBA" id="ARBA00022989"/>
    </source>
</evidence>
<gene>
    <name evidence="7" type="ORF">HZY91_08600</name>
</gene>
<organism evidence="7 8">
    <name type="scientific">Facklamia lactis</name>
    <dbReference type="NCBI Taxonomy" id="2749967"/>
    <lineage>
        <taxon>Bacteria</taxon>
        <taxon>Bacillati</taxon>
        <taxon>Bacillota</taxon>
        <taxon>Bacilli</taxon>
        <taxon>Lactobacillales</taxon>
        <taxon>Aerococcaceae</taxon>
        <taxon>Facklamia</taxon>
    </lineage>
</organism>
<keyword evidence="8" id="KW-1185">Reference proteome</keyword>
<feature type="transmembrane region" description="Helical" evidence="6">
    <location>
        <begin position="31"/>
        <end position="48"/>
    </location>
</feature>
<comment type="similarity">
    <text evidence="2">Belongs to the autoinducer-2 exporter (AI-2E) (TC 2.A.86) family.</text>
</comment>
<feature type="transmembrane region" description="Helical" evidence="6">
    <location>
        <begin position="92"/>
        <end position="113"/>
    </location>
</feature>
<keyword evidence="5 6" id="KW-0472">Membrane</keyword>
<keyword evidence="3 6" id="KW-0812">Transmembrane</keyword>
<proteinExistence type="inferred from homology"/>
<evidence type="ECO:0000256" key="6">
    <source>
        <dbReference type="SAM" id="Phobius"/>
    </source>
</evidence>
<evidence type="ECO:0000256" key="3">
    <source>
        <dbReference type="ARBA" id="ARBA00022692"/>
    </source>
</evidence>
<evidence type="ECO:0000313" key="7">
    <source>
        <dbReference type="EMBL" id="MBG9986946.1"/>
    </source>
</evidence>
<feature type="transmembrane region" description="Helical" evidence="6">
    <location>
        <begin position="54"/>
        <end position="80"/>
    </location>
</feature>
<dbReference type="EMBL" id="JACBXQ010000005">
    <property type="protein sequence ID" value="MBG9986946.1"/>
    <property type="molecule type" value="Genomic_DNA"/>
</dbReference>
<accession>A0ABS0LS01</accession>
<dbReference type="Proteomes" id="UP000721415">
    <property type="component" value="Unassembled WGS sequence"/>
</dbReference>
<evidence type="ECO:0000256" key="1">
    <source>
        <dbReference type="ARBA" id="ARBA00004141"/>
    </source>
</evidence>
<dbReference type="Pfam" id="PF01594">
    <property type="entry name" value="AI-2E_transport"/>
    <property type="match status" value="1"/>
</dbReference>
<comment type="subcellular location">
    <subcellularLocation>
        <location evidence="1">Membrane</location>
        <topology evidence="1">Multi-pass membrane protein</topology>
    </subcellularLocation>
</comment>
<evidence type="ECO:0000256" key="5">
    <source>
        <dbReference type="ARBA" id="ARBA00023136"/>
    </source>
</evidence>
<evidence type="ECO:0000256" key="2">
    <source>
        <dbReference type="ARBA" id="ARBA00009773"/>
    </source>
</evidence>
<protein>
    <submittedName>
        <fullName evidence="7">AI-2E family transporter</fullName>
    </submittedName>
</protein>